<feature type="non-terminal residue" evidence="1">
    <location>
        <position position="91"/>
    </location>
</feature>
<reference evidence="1" key="1">
    <citation type="journal article" date="2020" name="Fungal Divers.">
        <title>Resolving the Mortierellaceae phylogeny through synthesis of multi-gene phylogenetics and phylogenomics.</title>
        <authorList>
            <person name="Vandepol N."/>
            <person name="Liber J."/>
            <person name="Desiro A."/>
            <person name="Na H."/>
            <person name="Kennedy M."/>
            <person name="Barry K."/>
            <person name="Grigoriev I.V."/>
            <person name="Miller A.N."/>
            <person name="O'Donnell K."/>
            <person name="Stajich J.E."/>
            <person name="Bonito G."/>
        </authorList>
    </citation>
    <scope>NUCLEOTIDE SEQUENCE</scope>
    <source>
        <strain evidence="1">MES-2147</strain>
    </source>
</reference>
<evidence type="ECO:0000313" key="2">
    <source>
        <dbReference type="Proteomes" id="UP000749646"/>
    </source>
</evidence>
<accession>A0A9P6JG78</accession>
<proteinExistence type="predicted"/>
<evidence type="ECO:0000313" key="1">
    <source>
        <dbReference type="EMBL" id="KAF9972177.1"/>
    </source>
</evidence>
<dbReference type="EMBL" id="JAAAHW010004699">
    <property type="protein sequence ID" value="KAF9972177.1"/>
    <property type="molecule type" value="Genomic_DNA"/>
</dbReference>
<sequence>SPCSTLAISRTIPYSIPMTMPGRRIHFGSRLESVMSLLDGTRLCCPCPVARRLRSPSNPNMPMARKVFLMPESQSPLTLASSLMWSWFRLT</sequence>
<name>A0A9P6JG78_9FUNG</name>
<gene>
    <name evidence="1" type="ORF">BGZ65_009966</name>
</gene>
<feature type="non-terminal residue" evidence="1">
    <location>
        <position position="1"/>
    </location>
</feature>
<dbReference type="AlphaFoldDB" id="A0A9P6JG78"/>
<keyword evidence="2" id="KW-1185">Reference proteome</keyword>
<dbReference type="Proteomes" id="UP000749646">
    <property type="component" value="Unassembled WGS sequence"/>
</dbReference>
<organism evidence="1 2">
    <name type="scientific">Modicella reniformis</name>
    <dbReference type="NCBI Taxonomy" id="1440133"/>
    <lineage>
        <taxon>Eukaryota</taxon>
        <taxon>Fungi</taxon>
        <taxon>Fungi incertae sedis</taxon>
        <taxon>Mucoromycota</taxon>
        <taxon>Mortierellomycotina</taxon>
        <taxon>Mortierellomycetes</taxon>
        <taxon>Mortierellales</taxon>
        <taxon>Mortierellaceae</taxon>
        <taxon>Modicella</taxon>
    </lineage>
</organism>
<protein>
    <submittedName>
        <fullName evidence="1">Uncharacterized protein</fullName>
    </submittedName>
</protein>
<comment type="caution">
    <text evidence="1">The sequence shown here is derived from an EMBL/GenBank/DDBJ whole genome shotgun (WGS) entry which is preliminary data.</text>
</comment>